<dbReference type="PIRSF" id="PIRSF004803">
    <property type="entry name" value="RnjA"/>
    <property type="match status" value="1"/>
</dbReference>
<dbReference type="HAMAP" id="MF_01491">
    <property type="entry name" value="RNase_J_bact"/>
    <property type="match status" value="1"/>
</dbReference>
<keyword evidence="9" id="KW-0698">rRNA processing</keyword>
<dbReference type="PANTHER" id="PTHR43694">
    <property type="entry name" value="RIBONUCLEASE J"/>
    <property type="match status" value="1"/>
</dbReference>
<dbReference type="Gene3D" id="3.10.20.580">
    <property type="match status" value="1"/>
</dbReference>
<feature type="binding site" evidence="11">
    <location>
        <begin position="235"/>
        <end position="237"/>
    </location>
    <ligand>
        <name>substrate</name>
    </ligand>
</feature>
<dbReference type="GO" id="GO:0004521">
    <property type="term" value="F:RNA endonuclease activity"/>
    <property type="evidence" value="ECO:0007669"/>
    <property type="project" value="UniProtKB-UniRule"/>
</dbReference>
<accession>A0A7C2B0P9</accession>
<dbReference type="Pfam" id="PF17770">
    <property type="entry name" value="RNase_J_C"/>
    <property type="match status" value="1"/>
</dbReference>
<dbReference type="InterPro" id="IPR030854">
    <property type="entry name" value="RNase_J_bac"/>
</dbReference>
<evidence type="ECO:0000256" key="3">
    <source>
        <dbReference type="ARBA" id="ARBA00022723"/>
    </source>
</evidence>
<evidence type="ECO:0000256" key="10">
    <source>
        <dbReference type="PIRSR" id="PIRSR004803-1"/>
    </source>
</evidence>
<dbReference type="GO" id="GO:0004534">
    <property type="term" value="F:5'-3' RNA exonuclease activity"/>
    <property type="evidence" value="ECO:0007669"/>
    <property type="project" value="UniProtKB-UniRule"/>
</dbReference>
<sequence>MAKPRLRIIPLGGVGEIGKSMTVYEYRNDMIVIDAGAKFPEEDLRGVDLIIPDVGYIKQRLSKLRAILLTHGHEDHIGGIPFILNELKGIAPVPIYGSELAIAYARAKIEDYSDPKLADFRVVQPRKRYRLGAHFEVEFIPVTHSIPGSYAIALKTPLGWVVHTGDYKFDPTPPLGPKTDEERLKQIGREGVLVLLSDAVRVERPGRTPSEAVVSETLDRIIGAAEGRVVLTTFASNITRIDQAIRAAYRHGRKVAISGRSMEQSTRIAQELGYLKPPPGVIVPVEIAMTLPRKQAMLLTTGSQGEATAALARIASSDHPHIRLTPGDLVIFSATPIPGNEQTVSETIDQLFRMGIKVIYPDIEPTVHVSGHASRDELKHMLRLLRPRFCVPVHGEYRHLALYRELALELGYLPERVIIPELGSVLSFSREDARREGTVDCGPVLVDFVTPTHAILRRRDEVAASGVIIAAFVIDRETGKLIAGPEVTARGLNGKVSPETLAKVTEEFKRFLAKQKGGFSHGYLVSRTKSVLGRQLYRRAKFRPLILPLISEL</sequence>
<keyword evidence="8 9" id="KW-0694">RNA-binding</keyword>
<feature type="active site" description="Proton donor" evidence="10">
    <location>
        <position position="198"/>
    </location>
</feature>
<feature type="domain" description="Metallo-beta-lactamase" evidence="13">
    <location>
        <begin position="18"/>
        <end position="218"/>
    </location>
</feature>
<dbReference type="Pfam" id="PF07521">
    <property type="entry name" value="RMMBL"/>
    <property type="match status" value="1"/>
</dbReference>
<feature type="binding site" evidence="12">
    <location>
        <position position="447"/>
    </location>
    <ligand>
        <name>Ca(2+)</name>
        <dbReference type="ChEBI" id="CHEBI:29108"/>
    </ligand>
</feature>
<dbReference type="PANTHER" id="PTHR43694:SF1">
    <property type="entry name" value="RIBONUCLEASE J"/>
    <property type="match status" value="1"/>
</dbReference>
<organism evidence="14">
    <name type="scientific">Thermomicrobium roseum</name>
    <dbReference type="NCBI Taxonomy" id="500"/>
    <lineage>
        <taxon>Bacteria</taxon>
        <taxon>Pseudomonadati</taxon>
        <taxon>Thermomicrobiota</taxon>
        <taxon>Thermomicrobia</taxon>
        <taxon>Thermomicrobiales</taxon>
        <taxon>Thermomicrobiaceae</taxon>
        <taxon>Thermomicrobium</taxon>
    </lineage>
</organism>
<feature type="binding site" evidence="12">
    <location>
        <position position="166"/>
    </location>
    <ligand>
        <name>Zn(2+)</name>
        <dbReference type="ChEBI" id="CHEBI:29105"/>
        <label>1</label>
        <note>catalytic</note>
    </ligand>
</feature>
<dbReference type="InterPro" id="IPR001587">
    <property type="entry name" value="RNase_J_CS"/>
</dbReference>
<comment type="cofactor">
    <cofactor evidence="12">
        <name>Ca(2+)</name>
        <dbReference type="ChEBI" id="CHEBI:29108"/>
    </cofactor>
    <text evidence="12">Binds 1 Ca(2+) cation per subunit. Seen in 1 crystal structure, it is not clear if it is physiologically important.</text>
</comment>
<feature type="binding site" evidence="12">
    <location>
        <position position="46"/>
    </location>
    <ligand>
        <name>Ca(2+)</name>
        <dbReference type="ChEBI" id="CHEBI:29108"/>
    </ligand>
</feature>
<evidence type="ECO:0000256" key="1">
    <source>
        <dbReference type="ARBA" id="ARBA00022490"/>
    </source>
</evidence>
<evidence type="ECO:0000256" key="7">
    <source>
        <dbReference type="ARBA" id="ARBA00022839"/>
    </source>
</evidence>
<evidence type="ECO:0000256" key="9">
    <source>
        <dbReference type="HAMAP-Rule" id="MF_01491"/>
    </source>
</evidence>
<evidence type="ECO:0000256" key="6">
    <source>
        <dbReference type="ARBA" id="ARBA00022833"/>
    </source>
</evidence>
<keyword evidence="6 12" id="KW-0862">Zinc</keyword>
<dbReference type="InterPro" id="IPR004613">
    <property type="entry name" value="RNase_J"/>
</dbReference>
<keyword evidence="12" id="KW-0106">Calcium</keyword>
<proteinExistence type="inferred from homology"/>
<dbReference type="InterPro" id="IPR011108">
    <property type="entry name" value="RMMBL"/>
</dbReference>
<dbReference type="SMART" id="SM00849">
    <property type="entry name" value="Lactamase_B"/>
    <property type="match status" value="1"/>
</dbReference>
<evidence type="ECO:0000313" key="14">
    <source>
        <dbReference type="EMBL" id="HEF64417.1"/>
    </source>
</evidence>
<evidence type="ECO:0000256" key="5">
    <source>
        <dbReference type="ARBA" id="ARBA00022801"/>
    </source>
</evidence>
<dbReference type="Pfam" id="PF00753">
    <property type="entry name" value="Lactamase_B"/>
    <property type="match status" value="1"/>
</dbReference>
<protein>
    <recommendedName>
        <fullName evidence="9">Ribonuclease J</fullName>
        <shortName evidence="9">RNase J</shortName>
        <ecNumber evidence="9">3.1.-.-</ecNumber>
    </recommendedName>
</protein>
<dbReference type="InterPro" id="IPR042173">
    <property type="entry name" value="RNase_J_2"/>
</dbReference>
<feature type="binding site" evidence="12">
    <location>
        <position position="75"/>
    </location>
    <ligand>
        <name>Zn(2+)</name>
        <dbReference type="ChEBI" id="CHEBI:29105"/>
        <label>1</label>
        <note>catalytic</note>
    </ligand>
</feature>
<dbReference type="GO" id="GO:0008270">
    <property type="term" value="F:zinc ion binding"/>
    <property type="evidence" value="ECO:0007669"/>
    <property type="project" value="InterPro"/>
</dbReference>
<comment type="subcellular location">
    <subcellularLocation>
        <location evidence="9">Cytoplasm</location>
    </subcellularLocation>
</comment>
<evidence type="ECO:0000256" key="11">
    <source>
        <dbReference type="PIRSR" id="PIRSR004803-2"/>
    </source>
</evidence>
<dbReference type="Gene3D" id="3.60.15.10">
    <property type="entry name" value="Ribonuclease Z/Hydroxyacylglutathione hydrolase-like"/>
    <property type="match status" value="1"/>
</dbReference>
<evidence type="ECO:0000256" key="2">
    <source>
        <dbReference type="ARBA" id="ARBA00022722"/>
    </source>
</evidence>
<comment type="similarity">
    <text evidence="9">Belongs to the metallo-beta-lactamase superfamily. RNA-metabolizing metallo-beta-lactamase-like family. Bacterial RNase J subfamily.</text>
</comment>
<evidence type="ECO:0000256" key="12">
    <source>
        <dbReference type="PIRSR" id="PIRSR004803-3"/>
    </source>
</evidence>
<dbReference type="InterPro" id="IPR036866">
    <property type="entry name" value="RibonucZ/Hydroxyglut_hydro"/>
</dbReference>
<feature type="binding site" evidence="12">
    <location>
        <position position="48"/>
    </location>
    <ligand>
        <name>Ca(2+)</name>
        <dbReference type="ChEBI" id="CHEBI:29108"/>
    </ligand>
</feature>
<dbReference type="GO" id="GO:0006364">
    <property type="term" value="P:rRNA processing"/>
    <property type="evidence" value="ECO:0007669"/>
    <property type="project" value="UniProtKB-UniRule"/>
</dbReference>
<dbReference type="EC" id="3.1.-.-" evidence="9"/>
<feature type="binding site" evidence="9 11">
    <location>
        <begin position="368"/>
        <end position="372"/>
    </location>
    <ligand>
        <name>substrate</name>
    </ligand>
</feature>
<feature type="binding site" evidence="12">
    <location>
        <position position="394"/>
    </location>
    <ligand>
        <name>Zn(2+)</name>
        <dbReference type="ChEBI" id="CHEBI:29105"/>
        <label>1</label>
        <note>catalytic</note>
    </ligand>
</feature>
<dbReference type="InterPro" id="IPR001279">
    <property type="entry name" value="Metallo-B-lactamas"/>
</dbReference>
<dbReference type="InterPro" id="IPR055132">
    <property type="entry name" value="RNase_J_b_CASP"/>
</dbReference>
<dbReference type="SUPFAM" id="SSF56281">
    <property type="entry name" value="Metallo-hydrolase/oxidoreductase"/>
    <property type="match status" value="1"/>
</dbReference>
<dbReference type="GO" id="GO:0005737">
    <property type="term" value="C:cytoplasm"/>
    <property type="evidence" value="ECO:0007669"/>
    <property type="project" value="UniProtKB-SubCell"/>
</dbReference>
<feature type="binding site" evidence="12">
    <location>
        <position position="73"/>
    </location>
    <ligand>
        <name>Zn(2+)</name>
        <dbReference type="ChEBI" id="CHEBI:29105"/>
        <label>1</label>
        <note>catalytic</note>
    </ligand>
</feature>
<dbReference type="CDD" id="cd07714">
    <property type="entry name" value="RNaseJ_MBL-fold"/>
    <property type="match status" value="1"/>
</dbReference>
<keyword evidence="4 9" id="KW-0255">Endonuclease</keyword>
<dbReference type="Pfam" id="PF22505">
    <property type="entry name" value="RNase_J_b_CASP"/>
    <property type="match status" value="1"/>
</dbReference>
<evidence type="ECO:0000256" key="8">
    <source>
        <dbReference type="ARBA" id="ARBA00022884"/>
    </source>
</evidence>
<dbReference type="AlphaFoldDB" id="A0A7C2B0P9"/>
<comment type="cofactor">
    <cofactor evidence="12">
        <name>Zn(2+)</name>
        <dbReference type="ChEBI" id="CHEBI:29105"/>
    </cofactor>
    <text evidence="12">Binds 2 Zn(2+) ions per subunit. It is not clear if Zn(2+) or Mg(2+) is physiologically important.</text>
</comment>
<evidence type="ECO:0000256" key="4">
    <source>
        <dbReference type="ARBA" id="ARBA00022759"/>
    </source>
</evidence>
<name>A0A7C2B0P9_THERO</name>
<comment type="subunit">
    <text evidence="9">Homodimer, may be a subunit of the RNA degradosome.</text>
</comment>
<comment type="function">
    <text evidence="9">An RNase that has 5'-3' exonuclease and possibly endonuclease activity. Involved in maturation of rRNA and in some organisms also mRNA maturation and/or decay.</text>
</comment>
<evidence type="ECO:0000259" key="13">
    <source>
        <dbReference type="SMART" id="SM00849"/>
    </source>
</evidence>
<reference evidence="14" key="1">
    <citation type="journal article" date="2020" name="mSystems">
        <title>Genome- and Community-Level Interaction Insights into Carbon Utilization and Element Cycling Functions of Hydrothermarchaeota in Hydrothermal Sediment.</title>
        <authorList>
            <person name="Zhou Z."/>
            <person name="Liu Y."/>
            <person name="Xu W."/>
            <person name="Pan J."/>
            <person name="Luo Z.H."/>
            <person name="Li M."/>
        </authorList>
    </citation>
    <scope>NUCLEOTIDE SEQUENCE [LARGE SCALE GENOMIC DNA]</scope>
    <source>
        <strain evidence="14">SpSt-222</strain>
    </source>
</reference>
<dbReference type="EMBL" id="DSJL01000006">
    <property type="protein sequence ID" value="HEF64417.1"/>
    <property type="molecule type" value="Genomic_DNA"/>
</dbReference>
<feature type="binding site" evidence="12">
    <location>
        <position position="76"/>
    </location>
    <ligand>
        <name>Zn(2+)</name>
        <dbReference type="ChEBI" id="CHEBI:29105"/>
        <label>1</label>
        <note>catalytic</note>
    </ligand>
</feature>
<dbReference type="GO" id="GO:0003723">
    <property type="term" value="F:RNA binding"/>
    <property type="evidence" value="ECO:0007669"/>
    <property type="project" value="UniProtKB-UniRule"/>
</dbReference>
<dbReference type="NCBIfam" id="TIGR00649">
    <property type="entry name" value="MG423"/>
    <property type="match status" value="1"/>
</dbReference>
<keyword evidence="2 9" id="KW-0540">Nuclease</keyword>
<feature type="binding site" evidence="12">
    <location>
        <position position="71"/>
    </location>
    <ligand>
        <name>Zn(2+)</name>
        <dbReference type="ChEBI" id="CHEBI:29105"/>
        <label>1</label>
        <note>catalytic</note>
    </ligand>
</feature>
<dbReference type="Gene3D" id="3.40.50.10710">
    <property type="entry name" value="Metallo-hydrolase/oxidoreductase"/>
    <property type="match status" value="1"/>
</dbReference>
<feature type="binding site" evidence="12">
    <location>
        <position position="144"/>
    </location>
    <ligand>
        <name>Zn(2+)</name>
        <dbReference type="ChEBI" id="CHEBI:29105"/>
        <label>1</label>
        <note>catalytic</note>
    </ligand>
</feature>
<keyword evidence="5 9" id="KW-0378">Hydrolase</keyword>
<dbReference type="InterPro" id="IPR041636">
    <property type="entry name" value="RNase_J_C"/>
</dbReference>
<keyword evidence="1 9" id="KW-0963">Cytoplasm</keyword>
<dbReference type="PROSITE" id="PS01292">
    <property type="entry name" value="UPF0036"/>
    <property type="match status" value="1"/>
</dbReference>
<gene>
    <name evidence="9" type="primary">rnj</name>
    <name evidence="14" type="ORF">ENP47_02240</name>
</gene>
<feature type="active site" description="Proton acceptor" evidence="10">
    <location>
        <position position="372"/>
    </location>
</feature>
<keyword evidence="7 9" id="KW-0269">Exonuclease</keyword>
<comment type="caution">
    <text evidence="14">The sequence shown here is derived from an EMBL/GenBank/DDBJ whole genome shotgun (WGS) entry which is preliminary data.</text>
</comment>
<keyword evidence="3 12" id="KW-0479">Metal-binding</keyword>